<sequence length="309" mass="34489">MPIKIDCPAVIKLSDIERTTGHLSPSNLYHAVTAFHNDGVIVLDNAIPIDIIDKLNERMMVDTDRIMSGTVKGVHWNQGIECGNISQVPPLVKDYLFPEIYANKPASTVLTQLLGPKPELHYVRSNTLIGHAPERQDVHRDIKGRHIPASTAIAMNVCLIDAHAQNGSTEIWLGSHREQTLDDYVAITSGDVKKTSLERRRQVRPPVQPTLPKGSLVLRDLRLWHAGMHNETDEVRVMLALVYTAGWYKNPLLPPWPKSIQTEVEALGAINDTWVGGTFYDDEDGKKEYLAIEFDGNFGTSFEDLMAVV</sequence>
<dbReference type="Gene3D" id="2.60.120.620">
    <property type="entry name" value="q2cbj1_9rhob like domain"/>
    <property type="match status" value="1"/>
</dbReference>
<proteinExistence type="predicted"/>
<evidence type="ECO:0000313" key="1">
    <source>
        <dbReference type="EMBL" id="WWD07045.1"/>
    </source>
</evidence>
<reference evidence="1 2" key="1">
    <citation type="submission" date="2024-01" db="EMBL/GenBank/DDBJ databases">
        <title>Comparative genomics of Cryptococcus and Kwoniella reveals pathogenesis evolution and contrasting modes of karyotype evolution via chromosome fusion or intercentromeric recombination.</title>
        <authorList>
            <person name="Coelho M.A."/>
            <person name="David-Palma M."/>
            <person name="Shea T."/>
            <person name="Bowers K."/>
            <person name="McGinley-Smith S."/>
            <person name="Mohammad A.W."/>
            <person name="Gnirke A."/>
            <person name="Yurkov A.M."/>
            <person name="Nowrousian M."/>
            <person name="Sun S."/>
            <person name="Cuomo C.A."/>
            <person name="Heitman J."/>
        </authorList>
    </citation>
    <scope>NUCLEOTIDE SEQUENCE [LARGE SCALE GENOMIC DNA]</scope>
    <source>
        <strain evidence="1 2">PYCC6329</strain>
    </source>
</reference>
<name>A0AAX4KN58_9TREE</name>
<dbReference type="EMBL" id="CP144089">
    <property type="protein sequence ID" value="WWD07045.1"/>
    <property type="molecule type" value="Genomic_DNA"/>
</dbReference>
<evidence type="ECO:0000313" key="2">
    <source>
        <dbReference type="Proteomes" id="UP001358614"/>
    </source>
</evidence>
<gene>
    <name evidence="1" type="ORF">V865_005142</name>
</gene>
<organism evidence="1 2">
    <name type="scientific">Kwoniella europaea PYCC6329</name>
    <dbReference type="NCBI Taxonomy" id="1423913"/>
    <lineage>
        <taxon>Eukaryota</taxon>
        <taxon>Fungi</taxon>
        <taxon>Dikarya</taxon>
        <taxon>Basidiomycota</taxon>
        <taxon>Agaricomycotina</taxon>
        <taxon>Tremellomycetes</taxon>
        <taxon>Tremellales</taxon>
        <taxon>Cryptococcaceae</taxon>
        <taxon>Kwoniella</taxon>
    </lineage>
</organism>
<accession>A0AAX4KN58</accession>
<dbReference type="SUPFAM" id="SSF51197">
    <property type="entry name" value="Clavaminate synthase-like"/>
    <property type="match status" value="1"/>
</dbReference>
<dbReference type="Proteomes" id="UP001358614">
    <property type="component" value="Chromosome 1"/>
</dbReference>
<dbReference type="AlphaFoldDB" id="A0AAX4KN58"/>
<evidence type="ECO:0008006" key="3">
    <source>
        <dbReference type="Google" id="ProtNLM"/>
    </source>
</evidence>
<dbReference type="PANTHER" id="PTHR37563">
    <property type="entry name" value="PHYTANOYL-COA DIOXYGENASE FAMILY PROTEIN (AFU_ORTHOLOGUE AFUA_2G03330)"/>
    <property type="match status" value="1"/>
</dbReference>
<keyword evidence="2" id="KW-1185">Reference proteome</keyword>
<dbReference type="KEGG" id="ker:91103943"/>
<dbReference type="InterPro" id="IPR051961">
    <property type="entry name" value="Fungal_Metabolite_Diox"/>
</dbReference>
<protein>
    <recommendedName>
        <fullName evidence="3">Phytanoyl-CoA dioxygenase</fullName>
    </recommendedName>
</protein>
<dbReference type="RefSeq" id="XP_066085012.1">
    <property type="nucleotide sequence ID" value="XM_066228915.1"/>
</dbReference>
<dbReference type="GeneID" id="91103943"/>
<dbReference type="InterPro" id="IPR008775">
    <property type="entry name" value="Phytyl_CoA_dOase-like"/>
</dbReference>
<dbReference type="Pfam" id="PF05721">
    <property type="entry name" value="PhyH"/>
    <property type="match status" value="1"/>
</dbReference>
<dbReference type="PANTHER" id="PTHR37563:SF2">
    <property type="entry name" value="PHYTANOYL-COA DIOXYGENASE FAMILY PROTEIN (AFU_ORTHOLOGUE AFUA_2G03330)"/>
    <property type="match status" value="1"/>
</dbReference>